<evidence type="ECO:0000256" key="1">
    <source>
        <dbReference type="SAM" id="MobiDB-lite"/>
    </source>
</evidence>
<evidence type="ECO:0000313" key="2">
    <source>
        <dbReference type="EMBL" id="RZF40664.1"/>
    </source>
</evidence>
<protein>
    <submittedName>
        <fullName evidence="2">Uncharacterized protein</fullName>
    </submittedName>
</protein>
<accession>A0A482X4F6</accession>
<dbReference type="EMBL" id="QKKF02018020">
    <property type="protein sequence ID" value="RZF40664.1"/>
    <property type="molecule type" value="Genomic_DNA"/>
</dbReference>
<gene>
    <name evidence="2" type="ORF">LSTR_LSTR012765</name>
</gene>
<comment type="caution">
    <text evidence="2">The sequence shown here is derived from an EMBL/GenBank/DDBJ whole genome shotgun (WGS) entry which is preliminary data.</text>
</comment>
<dbReference type="AlphaFoldDB" id="A0A482X4F6"/>
<evidence type="ECO:0000313" key="3">
    <source>
        <dbReference type="Proteomes" id="UP000291343"/>
    </source>
</evidence>
<keyword evidence="3" id="KW-1185">Reference proteome</keyword>
<sequence length="464" mass="54029">MIVIWVGFLSLANGFYMPSNISIASDSSDAIGLDQFYRNPFYDSEMNNNNYGSMIDSDENLVQNGDFDYEISNSGTDDYGKFNELFDFFNKNSSDVLSGDYNNEDSDLEMDNQFFSYKPIAKRSPQNEVMMSSEFSLPRMNFNYGLINSPKQDNIDEDVITSFKHPKQLALIDFPENDIEGLFDNKPDRSKSKSEGDYSKKSYKSGPDEREESNFKDIVYQEKPMDIWNNFLSEIMTMNQKQKSRINQKEHIQVGKMGKRQGGDDVIFRNVTESLPKNNTSRFQKYMPFLFKNMELKKKQRKGQRASASNKMKNSSTNEDLKKALSSKQIRQCASNDLEVLNSIDEIHDIDDSNKALFKVYKQSDQPKDEFLTVRLFEHLNNPFPNLFREIPPPSVVANIVNKDVLRKSKNRILGKDNEFYEFKFKKVNTDPFPNLFFEKPKFEQEEFVIRKLPMKKPKSKNFK</sequence>
<reference evidence="2 3" key="1">
    <citation type="journal article" date="2017" name="Gigascience">
        <title>Genome sequence of the small brown planthopper, Laodelphax striatellus.</title>
        <authorList>
            <person name="Zhu J."/>
            <person name="Jiang F."/>
            <person name="Wang X."/>
            <person name="Yang P."/>
            <person name="Bao Y."/>
            <person name="Zhao W."/>
            <person name="Wang W."/>
            <person name="Lu H."/>
            <person name="Wang Q."/>
            <person name="Cui N."/>
            <person name="Li J."/>
            <person name="Chen X."/>
            <person name="Luo L."/>
            <person name="Yu J."/>
            <person name="Kang L."/>
            <person name="Cui F."/>
        </authorList>
    </citation>
    <scope>NUCLEOTIDE SEQUENCE [LARGE SCALE GENOMIC DNA]</scope>
    <source>
        <strain evidence="2">Lst14</strain>
    </source>
</reference>
<proteinExistence type="predicted"/>
<name>A0A482X4F6_LAOST</name>
<dbReference type="OrthoDB" id="10386683at2759"/>
<feature type="region of interest" description="Disordered" evidence="1">
    <location>
        <begin position="181"/>
        <end position="214"/>
    </location>
</feature>
<feature type="compositionally biased region" description="Basic and acidic residues" evidence="1">
    <location>
        <begin position="183"/>
        <end position="214"/>
    </location>
</feature>
<organism evidence="2 3">
    <name type="scientific">Laodelphax striatellus</name>
    <name type="common">Small brown planthopper</name>
    <name type="synonym">Delphax striatella</name>
    <dbReference type="NCBI Taxonomy" id="195883"/>
    <lineage>
        <taxon>Eukaryota</taxon>
        <taxon>Metazoa</taxon>
        <taxon>Ecdysozoa</taxon>
        <taxon>Arthropoda</taxon>
        <taxon>Hexapoda</taxon>
        <taxon>Insecta</taxon>
        <taxon>Pterygota</taxon>
        <taxon>Neoptera</taxon>
        <taxon>Paraneoptera</taxon>
        <taxon>Hemiptera</taxon>
        <taxon>Auchenorrhyncha</taxon>
        <taxon>Fulgoroidea</taxon>
        <taxon>Delphacidae</taxon>
        <taxon>Criomorphinae</taxon>
        <taxon>Laodelphax</taxon>
    </lineage>
</organism>
<dbReference type="Proteomes" id="UP000291343">
    <property type="component" value="Unassembled WGS sequence"/>
</dbReference>
<feature type="compositionally biased region" description="Polar residues" evidence="1">
    <location>
        <begin position="306"/>
        <end position="318"/>
    </location>
</feature>
<feature type="region of interest" description="Disordered" evidence="1">
    <location>
        <begin position="298"/>
        <end position="322"/>
    </location>
</feature>
<dbReference type="InParanoid" id="A0A482X4F6"/>